<organism evidence="4 5">
    <name type="scientific">Azohydromonas lata</name>
    <dbReference type="NCBI Taxonomy" id="45677"/>
    <lineage>
        <taxon>Bacteria</taxon>
        <taxon>Pseudomonadati</taxon>
        <taxon>Pseudomonadota</taxon>
        <taxon>Betaproteobacteria</taxon>
        <taxon>Burkholderiales</taxon>
        <taxon>Sphaerotilaceae</taxon>
        <taxon>Azohydromonas</taxon>
    </lineage>
</organism>
<evidence type="ECO:0000259" key="3">
    <source>
        <dbReference type="Pfam" id="PF01261"/>
    </source>
</evidence>
<dbReference type="Proteomes" id="UP001293718">
    <property type="component" value="Unassembled WGS sequence"/>
</dbReference>
<protein>
    <submittedName>
        <fullName evidence="4">TIM barrel protein</fullName>
    </submittedName>
</protein>
<evidence type="ECO:0000313" key="5">
    <source>
        <dbReference type="Proteomes" id="UP001293718"/>
    </source>
</evidence>
<sequence>MLKFSANLSILFTELPFLERFAAARRAGFSAVECWFPYEHAAATLRQVLDDNALTLVGINTAAGEAGQWGLAALPGHEAAFDRSVRQALDYAQALGQPSVHVMAGLAGHVPAADAQRSYHAGLERAVRLAEGSGVRLLIEPLNGRDRPGYFLSSVDQAAEVIERTGLTSLRIMFDCYHVQVQQGDLIARLRRHFAKVGHIQIAGAPARGEPDRGEINYPEVLREADRLGWSGWIGAEYRPSGPTAESFGWLHELRRLGIAA</sequence>
<dbReference type="Pfam" id="PF01261">
    <property type="entry name" value="AP_endonuc_2"/>
    <property type="match status" value="1"/>
</dbReference>
<gene>
    <name evidence="4" type="ORF">SM757_09805</name>
</gene>
<dbReference type="InterPro" id="IPR013022">
    <property type="entry name" value="Xyl_isomerase-like_TIM-brl"/>
</dbReference>
<dbReference type="SUPFAM" id="SSF51658">
    <property type="entry name" value="Xylose isomerase-like"/>
    <property type="match status" value="1"/>
</dbReference>
<proteinExistence type="inferred from homology"/>
<reference evidence="4 5" key="1">
    <citation type="submission" date="2023-11" db="EMBL/GenBank/DDBJ databases">
        <title>Draft genome of Azohydromonas lata strain H1 (DSM1123), a polyhydroxyalkanoate producer.</title>
        <authorList>
            <person name="Traversa D."/>
            <person name="D'Addabbo P."/>
            <person name="Pazzani C."/>
            <person name="Manzari C."/>
            <person name="Chiara M."/>
            <person name="Scrascia M."/>
        </authorList>
    </citation>
    <scope>NUCLEOTIDE SEQUENCE [LARGE SCALE GENOMIC DNA]</scope>
    <source>
        <strain evidence="4 5">H1</strain>
    </source>
</reference>
<name>A0ABU5IDG6_9BURK</name>
<dbReference type="RefSeq" id="WP_322465300.1">
    <property type="nucleotide sequence ID" value="NZ_JAXOJX010000012.1"/>
</dbReference>
<feature type="domain" description="Xylose isomerase-like TIM barrel" evidence="3">
    <location>
        <begin position="21"/>
        <end position="253"/>
    </location>
</feature>
<evidence type="ECO:0000313" key="4">
    <source>
        <dbReference type="EMBL" id="MDZ5456864.1"/>
    </source>
</evidence>
<keyword evidence="1 2" id="KW-0413">Isomerase</keyword>
<evidence type="ECO:0000256" key="2">
    <source>
        <dbReference type="PIRNR" id="PIRNR006241"/>
    </source>
</evidence>
<comment type="similarity">
    <text evidence="2">Belongs to the hyi family.</text>
</comment>
<evidence type="ECO:0000256" key="1">
    <source>
        <dbReference type="ARBA" id="ARBA00023235"/>
    </source>
</evidence>
<accession>A0ABU5IDG6</accession>
<dbReference type="PANTHER" id="PTHR43489">
    <property type="entry name" value="ISOMERASE"/>
    <property type="match status" value="1"/>
</dbReference>
<dbReference type="EMBL" id="JAXOJX010000012">
    <property type="protein sequence ID" value="MDZ5456864.1"/>
    <property type="molecule type" value="Genomic_DNA"/>
</dbReference>
<dbReference type="PIRSF" id="PIRSF006241">
    <property type="entry name" value="HyI"/>
    <property type="match status" value="1"/>
</dbReference>
<dbReference type="InterPro" id="IPR036237">
    <property type="entry name" value="Xyl_isomerase-like_sf"/>
</dbReference>
<dbReference type="Gene3D" id="3.20.20.150">
    <property type="entry name" value="Divalent-metal-dependent TIM barrel enzymes"/>
    <property type="match status" value="1"/>
</dbReference>
<dbReference type="PANTHER" id="PTHR43489:SF6">
    <property type="entry name" value="HYDROXYPYRUVATE ISOMERASE-RELATED"/>
    <property type="match status" value="1"/>
</dbReference>
<comment type="caution">
    <text evidence="4">The sequence shown here is derived from an EMBL/GenBank/DDBJ whole genome shotgun (WGS) entry which is preliminary data.</text>
</comment>
<dbReference type="InterPro" id="IPR050417">
    <property type="entry name" value="Sugar_Epim/Isomerase"/>
</dbReference>
<dbReference type="InterPro" id="IPR026040">
    <property type="entry name" value="HyI-like"/>
</dbReference>
<keyword evidence="5" id="KW-1185">Reference proteome</keyword>